<feature type="domain" description="Peptidase M14" evidence="7">
    <location>
        <begin position="28"/>
        <end position="280"/>
    </location>
</feature>
<dbReference type="PANTHER" id="PTHR11705:SF143">
    <property type="entry name" value="SLL0236 PROTEIN"/>
    <property type="match status" value="1"/>
</dbReference>
<dbReference type="SUPFAM" id="SSF53187">
    <property type="entry name" value="Zn-dependent exopeptidases"/>
    <property type="match status" value="1"/>
</dbReference>
<keyword evidence="9" id="KW-1185">Reference proteome</keyword>
<name>A0A919WJJ8_9BACI</name>
<sequence>MNNTINIQSVVDRVPDYKVFLTVDEMDESTRQLAEEFPDIVTVFEAGKSRNGHSIECIKIGNGKKNALCFACPHPNEPIGAMTMEYFSRALAEDDNLREALGFTWYIIKCIDPDGARLNEGWFKGPFNIYNYTKHFFRPVGFEQVEWTFPVDYKELHFHDPLPETQALMHIIDEIKPEFMYSLHNAGFGGAYWYISKDIPKIYEDLRSSALKQGVALSLGEPEAPYIKEFSPAVFQIMGVAQSYDYTEKFTGKAPTIHSGTSSADYASTKADCVTLLTELPYFFDERVQNLSEGDITRKEALLKNIEMNKNHYAQLKEYLNEVRPYLTDRNPFVKLVDQIIVHQEESSEAKKNWASSSLEFEQPAKIAQIFDNLYTAKFYNGLSLGLSVRTYDYEIARLEKEENIDLEAIEKLKKNHRQGAKWLEEYCKELENELNYSVISIQKLVRIQVESGLIVASHINKNK</sequence>
<gene>
    <name evidence="8" type="ORF">J27TS8_31380</name>
</gene>
<dbReference type="Pfam" id="PF00246">
    <property type="entry name" value="Peptidase_M14"/>
    <property type="match status" value="1"/>
</dbReference>
<evidence type="ECO:0000256" key="4">
    <source>
        <dbReference type="ARBA" id="ARBA00022801"/>
    </source>
</evidence>
<dbReference type="AlphaFoldDB" id="A0A919WJJ8"/>
<evidence type="ECO:0000259" key="7">
    <source>
        <dbReference type="Pfam" id="PF00246"/>
    </source>
</evidence>
<evidence type="ECO:0000313" key="8">
    <source>
        <dbReference type="EMBL" id="GIN63145.1"/>
    </source>
</evidence>
<keyword evidence="5" id="KW-0862">Zinc</keyword>
<dbReference type="GO" id="GO:0005615">
    <property type="term" value="C:extracellular space"/>
    <property type="evidence" value="ECO:0007669"/>
    <property type="project" value="TreeGrafter"/>
</dbReference>
<comment type="similarity">
    <text evidence="2">Belongs to the peptidase M14 family.</text>
</comment>
<dbReference type="GO" id="GO:0006508">
    <property type="term" value="P:proteolysis"/>
    <property type="evidence" value="ECO:0007669"/>
    <property type="project" value="UniProtKB-KW"/>
</dbReference>
<keyword evidence="6" id="KW-0482">Metalloprotease</keyword>
<accession>A0A919WJJ8</accession>
<keyword evidence="8" id="KW-0121">Carboxypeptidase</keyword>
<protein>
    <submittedName>
        <fullName evidence="8">Zinc carboxypeptidase</fullName>
    </submittedName>
</protein>
<evidence type="ECO:0000256" key="3">
    <source>
        <dbReference type="ARBA" id="ARBA00022670"/>
    </source>
</evidence>
<organism evidence="8 9">
    <name type="scientific">Robertmurraya siralis</name>
    <dbReference type="NCBI Taxonomy" id="77777"/>
    <lineage>
        <taxon>Bacteria</taxon>
        <taxon>Bacillati</taxon>
        <taxon>Bacillota</taxon>
        <taxon>Bacilli</taxon>
        <taxon>Bacillales</taxon>
        <taxon>Bacillaceae</taxon>
        <taxon>Robertmurraya</taxon>
    </lineage>
</organism>
<proteinExistence type="inferred from homology"/>
<keyword evidence="3" id="KW-0645">Protease</keyword>
<reference evidence="8" key="1">
    <citation type="submission" date="2021-03" db="EMBL/GenBank/DDBJ databases">
        <title>Antimicrobial resistance genes in bacteria isolated from Japanese honey, and their potential for conferring macrolide and lincosamide resistance in the American foulbrood pathogen Paenibacillus larvae.</title>
        <authorList>
            <person name="Okamoto M."/>
            <person name="Kumagai M."/>
            <person name="Kanamori H."/>
            <person name="Takamatsu D."/>
        </authorList>
    </citation>
    <scope>NUCLEOTIDE SEQUENCE</scope>
    <source>
        <strain evidence="8">J27TS8</strain>
    </source>
</reference>
<dbReference type="PANTHER" id="PTHR11705">
    <property type="entry name" value="PROTEASE FAMILY M14 CARBOXYPEPTIDASE A,B"/>
    <property type="match status" value="1"/>
</dbReference>
<dbReference type="InterPro" id="IPR000834">
    <property type="entry name" value="Peptidase_M14"/>
</dbReference>
<evidence type="ECO:0000256" key="6">
    <source>
        <dbReference type="ARBA" id="ARBA00023049"/>
    </source>
</evidence>
<evidence type="ECO:0000256" key="2">
    <source>
        <dbReference type="ARBA" id="ARBA00005988"/>
    </source>
</evidence>
<dbReference type="Gene3D" id="3.40.630.10">
    <property type="entry name" value="Zn peptidases"/>
    <property type="match status" value="1"/>
</dbReference>
<comment type="caution">
    <text evidence="8">The sequence shown here is derived from an EMBL/GenBank/DDBJ whole genome shotgun (WGS) entry which is preliminary data.</text>
</comment>
<dbReference type="RefSeq" id="WP_244988951.1">
    <property type="nucleotide sequence ID" value="NZ_BORC01000005.1"/>
</dbReference>
<dbReference type="Proteomes" id="UP000682111">
    <property type="component" value="Unassembled WGS sequence"/>
</dbReference>
<evidence type="ECO:0000256" key="5">
    <source>
        <dbReference type="ARBA" id="ARBA00022833"/>
    </source>
</evidence>
<dbReference type="GO" id="GO:0004181">
    <property type="term" value="F:metallocarboxypeptidase activity"/>
    <property type="evidence" value="ECO:0007669"/>
    <property type="project" value="InterPro"/>
</dbReference>
<comment type="cofactor">
    <cofactor evidence="1">
        <name>Zn(2+)</name>
        <dbReference type="ChEBI" id="CHEBI:29105"/>
    </cofactor>
</comment>
<dbReference type="EMBL" id="BORC01000005">
    <property type="protein sequence ID" value="GIN63145.1"/>
    <property type="molecule type" value="Genomic_DNA"/>
</dbReference>
<evidence type="ECO:0000256" key="1">
    <source>
        <dbReference type="ARBA" id="ARBA00001947"/>
    </source>
</evidence>
<evidence type="ECO:0000313" key="9">
    <source>
        <dbReference type="Proteomes" id="UP000682111"/>
    </source>
</evidence>
<keyword evidence="4" id="KW-0378">Hydrolase</keyword>
<dbReference type="GO" id="GO:0008270">
    <property type="term" value="F:zinc ion binding"/>
    <property type="evidence" value="ECO:0007669"/>
    <property type="project" value="InterPro"/>
</dbReference>